<dbReference type="STRING" id="69771.A0A1V6NZR2"/>
<dbReference type="SUPFAM" id="SSF52833">
    <property type="entry name" value="Thioredoxin-like"/>
    <property type="match status" value="1"/>
</dbReference>
<dbReference type="OMA" id="IYDIAFW"/>
<dbReference type="Proteomes" id="UP000191522">
    <property type="component" value="Unassembled WGS sequence"/>
</dbReference>
<evidence type="ECO:0000256" key="1">
    <source>
        <dbReference type="ARBA" id="ARBA00007801"/>
    </source>
</evidence>
<evidence type="ECO:0000313" key="7">
    <source>
        <dbReference type="EMBL" id="OQD70077.1"/>
    </source>
</evidence>
<reference evidence="8" key="1">
    <citation type="journal article" date="2017" name="Nat. Microbiol.">
        <title>Global analysis of biosynthetic gene clusters reveals vast potential of secondary metabolite production in Penicillium species.</title>
        <authorList>
            <person name="Nielsen J.C."/>
            <person name="Grijseels S."/>
            <person name="Prigent S."/>
            <person name="Ji B."/>
            <person name="Dainat J."/>
            <person name="Nielsen K.F."/>
            <person name="Frisvad J.C."/>
            <person name="Workman M."/>
            <person name="Nielsen J."/>
        </authorList>
    </citation>
    <scope>NUCLEOTIDE SEQUENCE [LARGE SCALE GENOMIC DNA]</scope>
    <source>
        <strain evidence="8">IBT 11843</strain>
    </source>
</reference>
<dbReference type="AlphaFoldDB" id="A0A1V6NZR2"/>
<protein>
    <recommendedName>
        <fullName evidence="9">FAD-binding domain-containing protein</fullName>
    </recommendedName>
</protein>
<proteinExistence type="inferred from homology"/>
<keyword evidence="8" id="KW-1185">Reference proteome</keyword>
<dbReference type="InterPro" id="IPR002938">
    <property type="entry name" value="FAD-bd"/>
</dbReference>
<feature type="domain" description="FAD-binding" evidence="5">
    <location>
        <begin position="19"/>
        <end position="375"/>
    </location>
</feature>
<comment type="caution">
    <text evidence="7">The sequence shown here is derived from an EMBL/GenBank/DDBJ whole genome shotgun (WGS) entry which is preliminary data.</text>
</comment>
<organism evidence="7 8">
    <name type="scientific">Penicillium decumbens</name>
    <dbReference type="NCBI Taxonomy" id="69771"/>
    <lineage>
        <taxon>Eukaryota</taxon>
        <taxon>Fungi</taxon>
        <taxon>Dikarya</taxon>
        <taxon>Ascomycota</taxon>
        <taxon>Pezizomycotina</taxon>
        <taxon>Eurotiomycetes</taxon>
        <taxon>Eurotiomycetidae</taxon>
        <taxon>Eurotiales</taxon>
        <taxon>Aspergillaceae</taxon>
        <taxon>Penicillium</taxon>
    </lineage>
</organism>
<feature type="domain" description="Phenol hydroxylase-like C-terminal dimerisation" evidence="6">
    <location>
        <begin position="408"/>
        <end position="589"/>
    </location>
</feature>
<keyword evidence="4" id="KW-0560">Oxidoreductase</keyword>
<dbReference type="Gene3D" id="3.30.9.10">
    <property type="entry name" value="D-Amino Acid Oxidase, subunit A, domain 2"/>
    <property type="match status" value="1"/>
</dbReference>
<dbReference type="OrthoDB" id="5325318at2759"/>
<dbReference type="GO" id="GO:0016709">
    <property type="term" value="F:oxidoreductase activity, acting on paired donors, with incorporation or reduction of molecular oxygen, NAD(P)H as one donor, and incorporation of one atom of oxygen"/>
    <property type="evidence" value="ECO:0007669"/>
    <property type="project" value="UniProtKB-ARBA"/>
</dbReference>
<comment type="similarity">
    <text evidence="1">Belongs to the PheA/TfdB FAD monooxygenase family.</text>
</comment>
<dbReference type="Gene3D" id="3.40.30.20">
    <property type="match status" value="1"/>
</dbReference>
<name>A0A1V6NZR2_PENDC</name>
<accession>A0A1V6NZR2</accession>
<evidence type="ECO:0000259" key="6">
    <source>
        <dbReference type="Pfam" id="PF07976"/>
    </source>
</evidence>
<dbReference type="InterPro" id="IPR050641">
    <property type="entry name" value="RIFMO-like"/>
</dbReference>
<keyword evidence="2" id="KW-0285">Flavoprotein</keyword>
<dbReference type="Pfam" id="PF07976">
    <property type="entry name" value="Phe_hydrox_dim"/>
    <property type="match status" value="1"/>
</dbReference>
<dbReference type="GO" id="GO:0071949">
    <property type="term" value="F:FAD binding"/>
    <property type="evidence" value="ECO:0007669"/>
    <property type="project" value="InterPro"/>
</dbReference>
<evidence type="ECO:0000259" key="5">
    <source>
        <dbReference type="Pfam" id="PF01494"/>
    </source>
</evidence>
<sequence length="610" mass="67458">MAPGADHEGYSFGGPDVSTTVVVVGAGPSGLMLACNLARFGIGVILLDDRPDKTSTGKADGMQPKTIETFKQMRLADSLLKNAARVYDISFWQSTVDKPLQRTGRQLHYPKHLVGASDPYILLAHQGMLEEVLIDDMESRGVPVTRNSRFVSCSRVAGTDQLEIAFEDLSSHTTKTIRADYLVGCDGARSKVRNFVPDAEFEGEMTNASWGVLDGVIETDFPDLWSKVAVRTHTAGSILWIPRERNMTRLYVELSSTEGEKVDRAKATPEYVMQRAKMAMHPFTLEWKSIEWFGNYVVGQRVARHFMHPDTKIFIAGDAGHCHSALAAQGANTSMHDTFNLAWKLNLVVRGLASPSLLSTYEDERRKIANDLISFDAEHCKAFEQGEAALTKNFDDNIRFISGVGAEYSPGMLSREQQTMTPLRSGALQLPAKVTRYIDANPVDLQLDIPLLGQFRIYLFVPDVQASLGFLNTLCAGLGSGSPLGRLSAQAGQSYMKQPRGMAPADDFVQPQRYTATSDVFTLAMVTQSLKSEFEIADLPSMLQDSRWTLYLDDVETPRCTNKWFGSLAKEQLGIAIVRPDGYVGGIDVWNVIAAERAGKYMEEYFSIML</sequence>
<evidence type="ECO:0000256" key="3">
    <source>
        <dbReference type="ARBA" id="ARBA00022827"/>
    </source>
</evidence>
<evidence type="ECO:0000313" key="8">
    <source>
        <dbReference type="Proteomes" id="UP000191522"/>
    </source>
</evidence>
<evidence type="ECO:0000256" key="2">
    <source>
        <dbReference type="ARBA" id="ARBA00022630"/>
    </source>
</evidence>
<gene>
    <name evidence="7" type="ORF">PENDEC_c027G05227</name>
</gene>
<dbReference type="Pfam" id="PF01494">
    <property type="entry name" value="FAD_binding_3"/>
    <property type="match status" value="1"/>
</dbReference>
<dbReference type="EMBL" id="MDYL01000027">
    <property type="protein sequence ID" value="OQD70077.1"/>
    <property type="molecule type" value="Genomic_DNA"/>
</dbReference>
<dbReference type="InterPro" id="IPR036249">
    <property type="entry name" value="Thioredoxin-like_sf"/>
</dbReference>
<dbReference type="Gene3D" id="3.50.50.60">
    <property type="entry name" value="FAD/NAD(P)-binding domain"/>
    <property type="match status" value="1"/>
</dbReference>
<dbReference type="PANTHER" id="PTHR43004">
    <property type="entry name" value="TRK SYSTEM POTASSIUM UPTAKE PROTEIN"/>
    <property type="match status" value="1"/>
</dbReference>
<dbReference type="PANTHER" id="PTHR43004:SF4">
    <property type="entry name" value="FAD-BINDING DOMAIN-CONTAINING PROTEIN"/>
    <property type="match status" value="1"/>
</dbReference>
<dbReference type="InterPro" id="IPR038220">
    <property type="entry name" value="PHOX_C_sf"/>
</dbReference>
<dbReference type="InterPro" id="IPR012941">
    <property type="entry name" value="Phe_hydrox_C_dim_dom"/>
</dbReference>
<evidence type="ECO:0008006" key="9">
    <source>
        <dbReference type="Google" id="ProtNLM"/>
    </source>
</evidence>
<keyword evidence="3" id="KW-0274">FAD</keyword>
<dbReference type="SUPFAM" id="SSF51905">
    <property type="entry name" value="FAD/NAD(P)-binding domain"/>
    <property type="match status" value="1"/>
</dbReference>
<dbReference type="PRINTS" id="PR00420">
    <property type="entry name" value="RNGMNOXGNASE"/>
</dbReference>
<dbReference type="InterPro" id="IPR036188">
    <property type="entry name" value="FAD/NAD-bd_sf"/>
</dbReference>
<evidence type="ECO:0000256" key="4">
    <source>
        <dbReference type="ARBA" id="ARBA00023002"/>
    </source>
</evidence>
<dbReference type="SUPFAM" id="SSF54373">
    <property type="entry name" value="FAD-linked reductases, C-terminal domain"/>
    <property type="match status" value="1"/>
</dbReference>